<comment type="caution">
    <text evidence="1">The sequence shown here is derived from an EMBL/GenBank/DDBJ whole genome shotgun (WGS) entry which is preliminary data.</text>
</comment>
<keyword evidence="2" id="KW-1185">Reference proteome</keyword>
<dbReference type="Proteomes" id="UP000585474">
    <property type="component" value="Unassembled WGS sequence"/>
</dbReference>
<dbReference type="OrthoDB" id="1932527at2759"/>
<reference evidence="2" key="1">
    <citation type="submission" date="2019-07" db="EMBL/GenBank/DDBJ databases">
        <title>De Novo Assembly of kiwifruit Actinidia rufa.</title>
        <authorList>
            <person name="Sugita-Konishi S."/>
            <person name="Sato K."/>
            <person name="Mori E."/>
            <person name="Abe Y."/>
            <person name="Kisaki G."/>
            <person name="Hamano K."/>
            <person name="Suezawa K."/>
            <person name="Otani M."/>
            <person name="Fukuda T."/>
            <person name="Manabe T."/>
            <person name="Gomi K."/>
            <person name="Tabuchi M."/>
            <person name="Akimitsu K."/>
            <person name="Kataoka I."/>
        </authorList>
    </citation>
    <scope>NUCLEOTIDE SEQUENCE [LARGE SCALE GENOMIC DNA]</scope>
    <source>
        <strain evidence="2">cv. Fuchu</strain>
    </source>
</reference>
<dbReference type="PANTHER" id="PTHR33116:SF78">
    <property type="entry name" value="OS12G0587133 PROTEIN"/>
    <property type="match status" value="1"/>
</dbReference>
<evidence type="ECO:0000313" key="1">
    <source>
        <dbReference type="EMBL" id="GFS46003.1"/>
    </source>
</evidence>
<accession>A0A7J0DZJ0</accession>
<name>A0A7J0DZJ0_9ERIC</name>
<dbReference type="AlphaFoldDB" id="A0A7J0DZJ0"/>
<evidence type="ECO:0000313" key="2">
    <source>
        <dbReference type="Proteomes" id="UP000585474"/>
    </source>
</evidence>
<dbReference type="PANTHER" id="PTHR33116">
    <property type="entry name" value="REVERSE TRANSCRIPTASE ZINC-BINDING DOMAIN-CONTAINING PROTEIN-RELATED-RELATED"/>
    <property type="match status" value="1"/>
</dbReference>
<proteinExistence type="predicted"/>
<sequence length="197" mass="22561">MNLEQTFSEEEIVKAIKDCSSFNASGPDGFKLGFIKKAWKILRHDCLEFFFEFHKNGRLVKGLNATFIALIPKVEGPLLFKDFRPIGMVGWSYKILVKSFGSLIKICNTKGILKCKARDFPLTYLGLLLGANPRRINTWNLIVDRFKKKLALWKRNRISIGGRISLIKSALSNLAIYFMSLFKMPITVAQELEKIQR</sequence>
<organism evidence="1 2">
    <name type="scientific">Actinidia rufa</name>
    <dbReference type="NCBI Taxonomy" id="165716"/>
    <lineage>
        <taxon>Eukaryota</taxon>
        <taxon>Viridiplantae</taxon>
        <taxon>Streptophyta</taxon>
        <taxon>Embryophyta</taxon>
        <taxon>Tracheophyta</taxon>
        <taxon>Spermatophyta</taxon>
        <taxon>Magnoliopsida</taxon>
        <taxon>eudicotyledons</taxon>
        <taxon>Gunneridae</taxon>
        <taxon>Pentapetalae</taxon>
        <taxon>asterids</taxon>
        <taxon>Ericales</taxon>
        <taxon>Actinidiaceae</taxon>
        <taxon>Actinidia</taxon>
    </lineage>
</organism>
<protein>
    <submittedName>
        <fullName evidence="1">Uncharacterized protein</fullName>
    </submittedName>
</protein>
<gene>
    <name evidence="1" type="ORF">Acr_00g0099500</name>
</gene>
<dbReference type="EMBL" id="BJWL01000458">
    <property type="protein sequence ID" value="GFS46003.1"/>
    <property type="molecule type" value="Genomic_DNA"/>
</dbReference>